<keyword evidence="3" id="KW-0813">Transport</keyword>
<dbReference type="PROSITE" id="PS51350">
    <property type="entry name" value="PTS_HPR_DOM"/>
    <property type="match status" value="1"/>
</dbReference>
<reference evidence="5" key="1">
    <citation type="submission" date="2019-08" db="EMBL/GenBank/DDBJ databases">
        <authorList>
            <person name="Kucharzyk K."/>
            <person name="Murdoch R.W."/>
            <person name="Higgins S."/>
            <person name="Loffler F."/>
        </authorList>
    </citation>
    <scope>NUCLEOTIDE SEQUENCE</scope>
</reference>
<dbReference type="AlphaFoldDB" id="A0A644XYF4"/>
<dbReference type="Gene3D" id="3.30.1340.10">
    <property type="entry name" value="HPr-like"/>
    <property type="match status" value="1"/>
</dbReference>
<protein>
    <recommendedName>
        <fullName evidence="2">Phosphocarrier protein HPr</fullName>
    </recommendedName>
</protein>
<accession>A0A644XYF4</accession>
<dbReference type="EMBL" id="VSSQ01003527">
    <property type="protein sequence ID" value="MPM21129.1"/>
    <property type="molecule type" value="Genomic_DNA"/>
</dbReference>
<name>A0A644XYF4_9ZZZZ</name>
<dbReference type="Pfam" id="PF00381">
    <property type="entry name" value="PTS-HPr"/>
    <property type="match status" value="1"/>
</dbReference>
<comment type="caution">
    <text evidence="5">The sequence shown here is derived from an EMBL/GenBank/DDBJ whole genome shotgun (WGS) entry which is preliminary data.</text>
</comment>
<evidence type="ECO:0000256" key="2">
    <source>
        <dbReference type="ARBA" id="ARBA00020422"/>
    </source>
</evidence>
<dbReference type="CDD" id="cd00367">
    <property type="entry name" value="PTS-HPr_like"/>
    <property type="match status" value="1"/>
</dbReference>
<evidence type="ECO:0000256" key="3">
    <source>
        <dbReference type="ARBA" id="ARBA00022597"/>
    </source>
</evidence>
<dbReference type="PRINTS" id="PR00107">
    <property type="entry name" value="PHOSPHOCPHPR"/>
</dbReference>
<evidence type="ECO:0000313" key="5">
    <source>
        <dbReference type="EMBL" id="MPM21129.1"/>
    </source>
</evidence>
<comment type="function">
    <text evidence="1">General (non sugar-specific) component of the phosphoenolpyruvate-dependent sugar phosphotransferase system (sugar PTS). This major carbohydrate active-transport system catalyzes the phosphorylation of incoming sugar substrates concomitantly with their translocation across the cell membrane. The phosphoryl group from phosphoenolpyruvate (PEP) is transferred to the phosphoryl carrier protein HPr by enzyme I. Phospho-HPr then transfers it to the PTS EIIA domain.</text>
</comment>
<evidence type="ECO:0000256" key="1">
    <source>
        <dbReference type="ARBA" id="ARBA00003681"/>
    </source>
</evidence>
<organism evidence="5">
    <name type="scientific">bioreactor metagenome</name>
    <dbReference type="NCBI Taxonomy" id="1076179"/>
    <lineage>
        <taxon>unclassified sequences</taxon>
        <taxon>metagenomes</taxon>
        <taxon>ecological metagenomes</taxon>
    </lineage>
</organism>
<dbReference type="PANTHER" id="PTHR33705">
    <property type="entry name" value="PHOSPHOCARRIER PROTEIN HPR"/>
    <property type="match status" value="1"/>
</dbReference>
<dbReference type="SUPFAM" id="SSF55594">
    <property type="entry name" value="HPr-like"/>
    <property type="match status" value="1"/>
</dbReference>
<sequence>MYAKTTEILNATGLHARPCAEFVAKAKTFASNVTIRKTDAPNAVNAKSMVLVMTQGFNKGTLVELSAEGEDETQAVDTLVALIESGFGEL</sequence>
<proteinExistence type="predicted"/>
<dbReference type="NCBIfam" id="TIGR01003">
    <property type="entry name" value="PTS_HPr_family"/>
    <property type="match status" value="1"/>
</dbReference>
<dbReference type="InterPro" id="IPR000032">
    <property type="entry name" value="HPr-like"/>
</dbReference>
<evidence type="ECO:0000259" key="4">
    <source>
        <dbReference type="PROSITE" id="PS51350"/>
    </source>
</evidence>
<dbReference type="PANTHER" id="PTHR33705:SF1">
    <property type="entry name" value="PHOSPHOCARRIER PROTEIN HPR"/>
    <property type="match status" value="1"/>
</dbReference>
<keyword evidence="3" id="KW-0762">Sugar transport</keyword>
<feature type="domain" description="HPr" evidence="4">
    <location>
        <begin position="1"/>
        <end position="90"/>
    </location>
</feature>
<dbReference type="InterPro" id="IPR050399">
    <property type="entry name" value="HPr"/>
</dbReference>
<dbReference type="InterPro" id="IPR035895">
    <property type="entry name" value="HPr-like_sf"/>
</dbReference>
<gene>
    <name evidence="5" type="primary">ptsH_5</name>
    <name evidence="5" type="ORF">SDC9_67572</name>
</gene>